<dbReference type="PANTHER" id="PTHR34075:SF5">
    <property type="entry name" value="BLR3430 PROTEIN"/>
    <property type="match status" value="1"/>
</dbReference>
<comment type="caution">
    <text evidence="3">The sequence shown here is derived from an EMBL/GenBank/DDBJ whole genome shotgun (WGS) entry which is preliminary data.</text>
</comment>
<evidence type="ECO:0000259" key="1">
    <source>
        <dbReference type="Pfam" id="PF01796"/>
    </source>
</evidence>
<dbReference type="InterPro" id="IPR012340">
    <property type="entry name" value="NA-bd_OB-fold"/>
</dbReference>
<proteinExistence type="predicted"/>
<feature type="domain" description="ChsH2 C-terminal OB-fold" evidence="1">
    <location>
        <begin position="72"/>
        <end position="130"/>
    </location>
</feature>
<evidence type="ECO:0000259" key="2">
    <source>
        <dbReference type="Pfam" id="PF12172"/>
    </source>
</evidence>
<evidence type="ECO:0008006" key="5">
    <source>
        <dbReference type="Google" id="ProtNLM"/>
    </source>
</evidence>
<gene>
    <name evidence="3" type="ORF">CAL24_14920</name>
</gene>
<name>A0A261VSE2_9BORD</name>
<dbReference type="EMBL" id="NEVT01000006">
    <property type="protein sequence ID" value="OZI76422.1"/>
    <property type="molecule type" value="Genomic_DNA"/>
</dbReference>
<accession>A0A261VSE2</accession>
<dbReference type="Pfam" id="PF12172">
    <property type="entry name" value="zf-ChsH2"/>
    <property type="match status" value="1"/>
</dbReference>
<dbReference type="PANTHER" id="PTHR34075">
    <property type="entry name" value="BLR3430 PROTEIN"/>
    <property type="match status" value="1"/>
</dbReference>
<sequence>MPSPHIPAHWRHFMLNAIEADQPYKPIREGLFQIDPPRLLGSQCPACRTKVYPAKGFCPQCDGDGAERPHVVPLSPEGVVFAYTVIHQAPAGRKTPYVLAYVDLDDEVRVLAQIHAPHTDIRIGQRVALALCAAGTEDGKPVIGYAFVLVDQSRGA</sequence>
<dbReference type="InterPro" id="IPR002878">
    <property type="entry name" value="ChsH2_C"/>
</dbReference>
<keyword evidence="4" id="KW-1185">Reference proteome</keyword>
<dbReference type="InterPro" id="IPR022002">
    <property type="entry name" value="ChsH2_Znr"/>
</dbReference>
<dbReference type="Pfam" id="PF01796">
    <property type="entry name" value="OB_ChsH2_C"/>
    <property type="match status" value="1"/>
</dbReference>
<protein>
    <recommendedName>
        <fullName evidence="5">Zn-ribbon domain-containing OB-fold protein</fullName>
    </recommendedName>
</protein>
<evidence type="ECO:0000313" key="4">
    <source>
        <dbReference type="Proteomes" id="UP000215633"/>
    </source>
</evidence>
<dbReference type="InterPro" id="IPR052513">
    <property type="entry name" value="Thioester_dehydratase-like"/>
</dbReference>
<dbReference type="AlphaFoldDB" id="A0A261VSE2"/>
<feature type="domain" description="ChsH2 rubredoxin-like zinc ribbon" evidence="2">
    <location>
        <begin position="37"/>
        <end position="64"/>
    </location>
</feature>
<dbReference type="SUPFAM" id="SSF50249">
    <property type="entry name" value="Nucleic acid-binding proteins"/>
    <property type="match status" value="1"/>
</dbReference>
<organism evidence="3 4">
    <name type="scientific">Bordetella genomosp. 2</name>
    <dbReference type="NCBI Taxonomy" id="1983456"/>
    <lineage>
        <taxon>Bacteria</taxon>
        <taxon>Pseudomonadati</taxon>
        <taxon>Pseudomonadota</taxon>
        <taxon>Betaproteobacteria</taxon>
        <taxon>Burkholderiales</taxon>
        <taxon>Alcaligenaceae</taxon>
        <taxon>Bordetella</taxon>
    </lineage>
</organism>
<evidence type="ECO:0000313" key="3">
    <source>
        <dbReference type="EMBL" id="OZI76422.1"/>
    </source>
</evidence>
<reference evidence="4" key="1">
    <citation type="submission" date="2017-05" db="EMBL/GenBank/DDBJ databases">
        <title>Complete and WGS of Bordetella genogroups.</title>
        <authorList>
            <person name="Spilker T."/>
            <person name="Lipuma J."/>
        </authorList>
    </citation>
    <scope>NUCLEOTIDE SEQUENCE [LARGE SCALE GENOMIC DNA]</scope>
    <source>
        <strain evidence="4">AU8256</strain>
    </source>
</reference>
<dbReference type="Proteomes" id="UP000215633">
    <property type="component" value="Unassembled WGS sequence"/>
</dbReference>